<dbReference type="AlphaFoldDB" id="A0AA38TQS9"/>
<feature type="domain" description="F-box" evidence="1">
    <location>
        <begin position="25"/>
        <end position="77"/>
    </location>
</feature>
<evidence type="ECO:0000259" key="1">
    <source>
        <dbReference type="PROSITE" id="PS50181"/>
    </source>
</evidence>
<dbReference type="InterPro" id="IPR001810">
    <property type="entry name" value="F-box_dom"/>
</dbReference>
<dbReference type="Gene3D" id="3.80.10.10">
    <property type="entry name" value="Ribonuclease Inhibitor"/>
    <property type="match status" value="1"/>
</dbReference>
<proteinExistence type="predicted"/>
<dbReference type="Proteomes" id="UP001172457">
    <property type="component" value="Chromosome 3"/>
</dbReference>
<name>A0AA38TQS9_9ASTR</name>
<dbReference type="PANTHER" id="PTHR31639">
    <property type="entry name" value="F-BOX PROTEIN-LIKE"/>
    <property type="match status" value="1"/>
</dbReference>
<dbReference type="PANTHER" id="PTHR31639:SF333">
    <property type="entry name" value="F-BOX DOMAIN, FBD DOMAIN, LEUCINE-RICH REPEAT DOMAIN, L DOMAIN-LIKE PROTEIN-RELATED"/>
    <property type="match status" value="1"/>
</dbReference>
<dbReference type="InterPro" id="IPR032675">
    <property type="entry name" value="LRR_dom_sf"/>
</dbReference>
<protein>
    <recommendedName>
        <fullName evidence="1">F-box domain-containing protein</fullName>
    </recommendedName>
</protein>
<gene>
    <name evidence="2" type="ORF">OSB04_013230</name>
</gene>
<dbReference type="Pfam" id="PF00646">
    <property type="entry name" value="F-box"/>
    <property type="match status" value="1"/>
</dbReference>
<dbReference type="InterPro" id="IPR055411">
    <property type="entry name" value="LRR_FXL15/At3g58940/PEG3-like"/>
</dbReference>
<dbReference type="SUPFAM" id="SSF81383">
    <property type="entry name" value="F-box domain"/>
    <property type="match status" value="1"/>
</dbReference>
<dbReference type="PROSITE" id="PS50181">
    <property type="entry name" value="FBOX"/>
    <property type="match status" value="1"/>
</dbReference>
<keyword evidence="3" id="KW-1185">Reference proteome</keyword>
<accession>A0AA38TQS9</accession>
<comment type="caution">
    <text evidence="2">The sequence shown here is derived from an EMBL/GenBank/DDBJ whole genome shotgun (WGS) entry which is preliminary data.</text>
</comment>
<sequence>MLLIFLKLMTDDHKRRRLLPCVVEGDRLSNLPESAVSSILERLPVQDAVRTSILSKKWRYRWTTMTSLVLDKQFSGKFAINGAFGRNGLILHPRPITKISLHIPTMYLDSFQEIDQWMLFLSRNSVKELLLTNSNRPYKLPSQFSSCLELRKLKLENCIFAPPLKFEGFPNLEELSLKNIDFGADSCGTLVNLPQLTKLNFISCTNVHNFKINAQKLNALAVVTYPDVLLFFLRLFESPCLTRIAVRFLKPVEDFVRVEMMKLIELLSKLPEIQSFVINGYFLKLLGADNIPKWFSHAVNCLEHLSVRNFQYSDLDQLRGALCLLRNSPNLKSLSLKQSVGHALTYDVEAASDHLESPDCLDQTLNHLLDVDIESVDGSRPELLFIKLLLAHSPSLNEMTIRPIGTIDASKRLNIAKDIMRFRRASPKSELIYLDPNP</sequence>
<reference evidence="2" key="1">
    <citation type="submission" date="2023-03" db="EMBL/GenBank/DDBJ databases">
        <title>Chromosome-scale reference genome and RAD-based genetic map of yellow starthistle (Centaurea solstitialis) reveal putative structural variation and QTLs associated with invader traits.</title>
        <authorList>
            <person name="Reatini B."/>
            <person name="Cang F.A."/>
            <person name="Jiang Q."/>
            <person name="Mckibben M.T.W."/>
            <person name="Barker M.S."/>
            <person name="Rieseberg L.H."/>
            <person name="Dlugosch K.M."/>
        </authorList>
    </citation>
    <scope>NUCLEOTIDE SEQUENCE</scope>
    <source>
        <strain evidence="2">CAN-66</strain>
        <tissue evidence="2">Leaf</tissue>
    </source>
</reference>
<evidence type="ECO:0000313" key="2">
    <source>
        <dbReference type="EMBL" id="KAJ9558616.1"/>
    </source>
</evidence>
<dbReference type="InterPro" id="IPR036047">
    <property type="entry name" value="F-box-like_dom_sf"/>
</dbReference>
<evidence type="ECO:0000313" key="3">
    <source>
        <dbReference type="Proteomes" id="UP001172457"/>
    </source>
</evidence>
<dbReference type="SUPFAM" id="SSF52047">
    <property type="entry name" value="RNI-like"/>
    <property type="match status" value="1"/>
</dbReference>
<dbReference type="Pfam" id="PF24758">
    <property type="entry name" value="LRR_At5g56370"/>
    <property type="match status" value="1"/>
</dbReference>
<organism evidence="2 3">
    <name type="scientific">Centaurea solstitialis</name>
    <name type="common">yellow star-thistle</name>
    <dbReference type="NCBI Taxonomy" id="347529"/>
    <lineage>
        <taxon>Eukaryota</taxon>
        <taxon>Viridiplantae</taxon>
        <taxon>Streptophyta</taxon>
        <taxon>Embryophyta</taxon>
        <taxon>Tracheophyta</taxon>
        <taxon>Spermatophyta</taxon>
        <taxon>Magnoliopsida</taxon>
        <taxon>eudicotyledons</taxon>
        <taxon>Gunneridae</taxon>
        <taxon>Pentapetalae</taxon>
        <taxon>asterids</taxon>
        <taxon>campanulids</taxon>
        <taxon>Asterales</taxon>
        <taxon>Asteraceae</taxon>
        <taxon>Carduoideae</taxon>
        <taxon>Cardueae</taxon>
        <taxon>Centaureinae</taxon>
        <taxon>Centaurea</taxon>
    </lineage>
</organism>
<dbReference type="EMBL" id="JARYMX010000003">
    <property type="protein sequence ID" value="KAJ9558616.1"/>
    <property type="molecule type" value="Genomic_DNA"/>
</dbReference>